<dbReference type="Proteomes" id="UP000290608">
    <property type="component" value="Unassembled WGS sequence"/>
</dbReference>
<dbReference type="PANTHER" id="PTHR42852">
    <property type="entry name" value="THIOL:DISULFIDE INTERCHANGE PROTEIN DSBE"/>
    <property type="match status" value="1"/>
</dbReference>
<evidence type="ECO:0000313" key="4">
    <source>
        <dbReference type="Proteomes" id="UP000290608"/>
    </source>
</evidence>
<dbReference type="CDD" id="cd02966">
    <property type="entry name" value="TlpA_like_family"/>
    <property type="match status" value="1"/>
</dbReference>
<name>A0A4Q0PN56_9FLAO</name>
<feature type="domain" description="Thioredoxin" evidence="2">
    <location>
        <begin position="343"/>
        <end position="497"/>
    </location>
</feature>
<evidence type="ECO:0000259" key="2">
    <source>
        <dbReference type="PROSITE" id="PS51352"/>
    </source>
</evidence>
<reference evidence="3 4" key="1">
    <citation type="submission" date="2018-07" db="EMBL/GenBank/DDBJ databases">
        <title>Leeuwenhoekiella genomics.</title>
        <authorList>
            <person name="Tahon G."/>
            <person name="Willems A."/>
        </authorList>
    </citation>
    <scope>NUCLEOTIDE SEQUENCE [LARGE SCALE GENOMIC DNA]</scope>
    <source>
        <strain evidence="3 4">LMG 1345</strain>
    </source>
</reference>
<organism evidence="3 4">
    <name type="scientific">Leeuwenhoekiella marinoflava</name>
    <dbReference type="NCBI Taxonomy" id="988"/>
    <lineage>
        <taxon>Bacteria</taxon>
        <taxon>Pseudomonadati</taxon>
        <taxon>Bacteroidota</taxon>
        <taxon>Flavobacteriia</taxon>
        <taxon>Flavobacteriales</taxon>
        <taxon>Flavobacteriaceae</taxon>
        <taxon>Leeuwenhoekiella</taxon>
    </lineage>
</organism>
<dbReference type="Gene3D" id="1.25.40.10">
    <property type="entry name" value="Tetratricopeptide repeat domain"/>
    <property type="match status" value="1"/>
</dbReference>
<dbReference type="AlphaFoldDB" id="A0A4Q0PN56"/>
<dbReference type="STRING" id="1122159.SAMN02745246_01507"/>
<evidence type="ECO:0000313" key="3">
    <source>
        <dbReference type="EMBL" id="RXG31851.1"/>
    </source>
</evidence>
<proteinExistence type="predicted"/>
<dbReference type="PROSITE" id="PS51352">
    <property type="entry name" value="THIOREDOXIN_2"/>
    <property type="match status" value="1"/>
</dbReference>
<gene>
    <name evidence="3" type="ORF">DSL99_1675</name>
</gene>
<keyword evidence="1" id="KW-0676">Redox-active center</keyword>
<dbReference type="PROSITE" id="PS00194">
    <property type="entry name" value="THIOREDOXIN_1"/>
    <property type="match status" value="1"/>
</dbReference>
<dbReference type="Gene3D" id="3.40.30.10">
    <property type="entry name" value="Glutaredoxin"/>
    <property type="match status" value="1"/>
</dbReference>
<protein>
    <submittedName>
        <fullName evidence="3">Peroxiredoxin</fullName>
    </submittedName>
</protein>
<dbReference type="GO" id="GO:0006950">
    <property type="term" value="P:response to stress"/>
    <property type="evidence" value="ECO:0007669"/>
    <property type="project" value="UniProtKB-ARBA"/>
</dbReference>
<dbReference type="GO" id="GO:0016209">
    <property type="term" value="F:antioxidant activity"/>
    <property type="evidence" value="ECO:0007669"/>
    <property type="project" value="InterPro"/>
</dbReference>
<dbReference type="InterPro" id="IPR017937">
    <property type="entry name" value="Thioredoxin_CS"/>
</dbReference>
<dbReference type="RefSeq" id="WP_073098620.1">
    <property type="nucleotide sequence ID" value="NZ_QOVL01000006.1"/>
</dbReference>
<accession>A0A4Q0PN56</accession>
<dbReference type="InterPro" id="IPR036249">
    <property type="entry name" value="Thioredoxin-like_sf"/>
</dbReference>
<dbReference type="SUPFAM" id="SSF48452">
    <property type="entry name" value="TPR-like"/>
    <property type="match status" value="1"/>
</dbReference>
<dbReference type="GO" id="GO:0016491">
    <property type="term" value="F:oxidoreductase activity"/>
    <property type="evidence" value="ECO:0007669"/>
    <property type="project" value="InterPro"/>
</dbReference>
<comment type="caution">
    <text evidence="3">The sequence shown here is derived from an EMBL/GenBank/DDBJ whole genome shotgun (WGS) entry which is preliminary data.</text>
</comment>
<dbReference type="SUPFAM" id="SSF52833">
    <property type="entry name" value="Thioredoxin-like"/>
    <property type="match status" value="1"/>
</dbReference>
<dbReference type="EMBL" id="QOVL01000006">
    <property type="protein sequence ID" value="RXG31851.1"/>
    <property type="molecule type" value="Genomic_DNA"/>
</dbReference>
<dbReference type="InterPro" id="IPR050553">
    <property type="entry name" value="Thioredoxin_ResA/DsbE_sf"/>
</dbReference>
<dbReference type="InterPro" id="IPR011990">
    <property type="entry name" value="TPR-like_helical_dom_sf"/>
</dbReference>
<evidence type="ECO:0000256" key="1">
    <source>
        <dbReference type="ARBA" id="ARBA00023284"/>
    </source>
</evidence>
<dbReference type="PROSITE" id="PS51257">
    <property type="entry name" value="PROKAR_LIPOPROTEIN"/>
    <property type="match status" value="1"/>
</dbReference>
<sequence length="499" mass="57359">MKIYTVRFSTAVLGVLLFVSCEHEQKEFSSENFSEEQVKTRIDSLLNQKTKADTTQVAMLLNSLKDDKKEHYVNLARTYYYRLGDQKMADSINDQLTTKFPQGIQARQLAATKIYEAETTLEKEELYTTWIKNFPPEDFPNDLIIGDYVVSNIASAYAKEKKYRKAIEFTENLKEPFWESSGLYPVINIFYSTENYEGAEALMKRAIASSKVYVNTTDDNTEKARFARQVYYDLLPLYAKILSKQEKEVEALAVFEENYDSMQSVSAENSFLYAKLLLDKGQEDKALEILESVVKLGQSNEEVDDLFKTLFLKNKGDSVAYIKFIKELKEIRLADLKEKLEADMVREKAPEFSLLDFDGTRVKLSDYKDKIVILDFWATWCAPCKKSFPAMQMAINKFKDDNDVVFLFIHTWERDDNPTQAAKDYITSNNYDFKVLMDLKDPKTKLNEAVSVYGVQGIPAKFVIDANGFIRFKLSGFTGGNEMAVDEMSMMVDLIKSES</sequence>
<dbReference type="PANTHER" id="PTHR42852:SF13">
    <property type="entry name" value="PROTEIN DIPZ"/>
    <property type="match status" value="1"/>
</dbReference>
<dbReference type="InterPro" id="IPR000866">
    <property type="entry name" value="AhpC/TSA"/>
</dbReference>
<dbReference type="InterPro" id="IPR013766">
    <property type="entry name" value="Thioredoxin_domain"/>
</dbReference>
<dbReference type="Pfam" id="PF00578">
    <property type="entry name" value="AhpC-TSA"/>
    <property type="match status" value="1"/>
</dbReference>